<dbReference type="AlphaFoldDB" id="A0A372EJ55"/>
<dbReference type="CDD" id="cd13578">
    <property type="entry name" value="PBP2_Bug27"/>
    <property type="match status" value="1"/>
</dbReference>
<evidence type="ECO:0000313" key="3">
    <source>
        <dbReference type="EMBL" id="RFP78670.1"/>
    </source>
</evidence>
<organism evidence="3 4">
    <name type="scientific">Hydrogenophaga borbori</name>
    <dbReference type="NCBI Taxonomy" id="2294117"/>
    <lineage>
        <taxon>Bacteria</taxon>
        <taxon>Pseudomonadati</taxon>
        <taxon>Pseudomonadota</taxon>
        <taxon>Betaproteobacteria</taxon>
        <taxon>Burkholderiales</taxon>
        <taxon>Comamonadaceae</taxon>
        <taxon>Hydrogenophaga</taxon>
    </lineage>
</organism>
<feature type="signal peptide" evidence="2">
    <location>
        <begin position="1"/>
        <end position="19"/>
    </location>
</feature>
<name>A0A372EJ55_9BURK</name>
<sequence length="321" mass="33586">MHKTIAALALAAASLTAAAQGSTDYPNAPVRIVVPFQAGGLTDILARAIAQHAAQRLGQPFVVENKPGASGNIGADAVAKSKPDGHTLLMGSIGTNAVNAHLFSRMPYDTLKDFAPISLVASGTLMLVTHPSVPVTDMRSLLAYARTHPGKLTYASGGAGASQHLAGELLKTMAKIDIVHVPYKGVVQGVTDVVAGQVDMTFDLATVEPHIRAGKLRPIAVANAKRSTAFPEVPTIAEAGVPGYEVSAWYGLFAPVGTPPAIVKRLQGEVVSALKDPALLERLAKLGAEPAGSTPEDLQRFVRSEYDKWGQVVRQAGIRLD</sequence>
<dbReference type="PIRSF" id="PIRSF017082">
    <property type="entry name" value="YflP"/>
    <property type="match status" value="1"/>
</dbReference>
<dbReference type="SUPFAM" id="SSF53850">
    <property type="entry name" value="Periplasmic binding protein-like II"/>
    <property type="match status" value="1"/>
</dbReference>
<proteinExistence type="inferred from homology"/>
<gene>
    <name evidence="3" type="ORF">DY262_11285</name>
</gene>
<keyword evidence="4" id="KW-1185">Reference proteome</keyword>
<keyword evidence="2" id="KW-0732">Signal</keyword>
<dbReference type="EMBL" id="QVLS01000006">
    <property type="protein sequence ID" value="RFP78670.1"/>
    <property type="molecule type" value="Genomic_DNA"/>
</dbReference>
<evidence type="ECO:0000256" key="2">
    <source>
        <dbReference type="SAM" id="SignalP"/>
    </source>
</evidence>
<dbReference type="InterPro" id="IPR005064">
    <property type="entry name" value="BUG"/>
</dbReference>
<dbReference type="RefSeq" id="WP_116958967.1">
    <property type="nucleotide sequence ID" value="NZ_QVLS01000006.1"/>
</dbReference>
<dbReference type="PANTHER" id="PTHR42928">
    <property type="entry name" value="TRICARBOXYLATE-BINDING PROTEIN"/>
    <property type="match status" value="1"/>
</dbReference>
<comment type="similarity">
    <text evidence="1">Belongs to the UPF0065 (bug) family.</text>
</comment>
<dbReference type="Pfam" id="PF03401">
    <property type="entry name" value="TctC"/>
    <property type="match status" value="1"/>
</dbReference>
<reference evidence="3 4" key="1">
    <citation type="submission" date="2018-08" db="EMBL/GenBank/DDBJ databases">
        <title>Hydrogenophaga sp. LA-38 isolated from sludge.</title>
        <authorList>
            <person name="Im W.-T."/>
        </authorList>
    </citation>
    <scope>NUCLEOTIDE SEQUENCE [LARGE SCALE GENOMIC DNA]</scope>
    <source>
        <strain evidence="3 4">LA-38</strain>
    </source>
</reference>
<comment type="caution">
    <text evidence="3">The sequence shown here is derived from an EMBL/GenBank/DDBJ whole genome shotgun (WGS) entry which is preliminary data.</text>
</comment>
<dbReference type="Proteomes" id="UP000261931">
    <property type="component" value="Unassembled WGS sequence"/>
</dbReference>
<dbReference type="Gene3D" id="3.40.190.10">
    <property type="entry name" value="Periplasmic binding protein-like II"/>
    <property type="match status" value="1"/>
</dbReference>
<feature type="chain" id="PRO_5016870476" evidence="2">
    <location>
        <begin position="20"/>
        <end position="321"/>
    </location>
</feature>
<protein>
    <submittedName>
        <fullName evidence="3">Tripartite tricarboxylate transporter substrate binding protein</fullName>
    </submittedName>
</protein>
<accession>A0A372EJ55</accession>
<dbReference type="InterPro" id="IPR042100">
    <property type="entry name" value="Bug_dom1"/>
</dbReference>
<evidence type="ECO:0000256" key="1">
    <source>
        <dbReference type="ARBA" id="ARBA00006987"/>
    </source>
</evidence>
<dbReference type="Gene3D" id="3.40.190.150">
    <property type="entry name" value="Bordetella uptake gene, domain 1"/>
    <property type="match status" value="1"/>
</dbReference>
<dbReference type="PANTHER" id="PTHR42928:SF5">
    <property type="entry name" value="BLR1237 PROTEIN"/>
    <property type="match status" value="1"/>
</dbReference>
<evidence type="ECO:0000313" key="4">
    <source>
        <dbReference type="Proteomes" id="UP000261931"/>
    </source>
</evidence>